<dbReference type="GO" id="GO:0008817">
    <property type="term" value="F:corrinoid adenosyltransferase activity"/>
    <property type="evidence" value="ECO:0007669"/>
    <property type="project" value="UniProtKB-UniRule"/>
</dbReference>
<comment type="catalytic activity">
    <reaction evidence="6">
        <text>2 cob(II)yrinate a,c diamide + reduced [electron-transfer flavoprotein] + 2 ATP = 2 adenosylcob(III)yrinate a,c-diamide + 2 triphosphate + oxidized [electron-transfer flavoprotein] + 3 H(+)</text>
        <dbReference type="Rhea" id="RHEA:11528"/>
        <dbReference type="Rhea" id="RHEA-COMP:10685"/>
        <dbReference type="Rhea" id="RHEA-COMP:10686"/>
        <dbReference type="ChEBI" id="CHEBI:15378"/>
        <dbReference type="ChEBI" id="CHEBI:18036"/>
        <dbReference type="ChEBI" id="CHEBI:30616"/>
        <dbReference type="ChEBI" id="CHEBI:57692"/>
        <dbReference type="ChEBI" id="CHEBI:58307"/>
        <dbReference type="ChEBI" id="CHEBI:58503"/>
        <dbReference type="ChEBI" id="CHEBI:58537"/>
        <dbReference type="EC" id="2.5.1.17"/>
    </reaction>
</comment>
<evidence type="ECO:0000259" key="7">
    <source>
        <dbReference type="Pfam" id="PF01923"/>
    </source>
</evidence>
<dbReference type="UniPathway" id="UPA00148">
    <property type="reaction ID" value="UER00233"/>
</dbReference>
<dbReference type="PANTHER" id="PTHR12213">
    <property type="entry name" value="CORRINOID ADENOSYLTRANSFERASE"/>
    <property type="match status" value="1"/>
</dbReference>
<evidence type="ECO:0000256" key="3">
    <source>
        <dbReference type="ARBA" id="ARBA00022679"/>
    </source>
</evidence>
<evidence type="ECO:0000256" key="4">
    <source>
        <dbReference type="ARBA" id="ARBA00022741"/>
    </source>
</evidence>
<dbReference type="EMBL" id="MHIP01000009">
    <property type="protein sequence ID" value="OGY55273.1"/>
    <property type="molecule type" value="Genomic_DNA"/>
</dbReference>
<dbReference type="NCBIfam" id="TIGR00636">
    <property type="entry name" value="PduO_Nterm"/>
    <property type="match status" value="1"/>
</dbReference>
<comment type="similarity">
    <text evidence="1 6">Belongs to the Cob(I)alamin adenosyltransferase family.</text>
</comment>
<dbReference type="EC" id="2.5.1.17" evidence="6"/>
<feature type="domain" description="Cobalamin adenosyltransferase-like" evidence="7">
    <location>
        <begin position="5"/>
        <end position="164"/>
    </location>
</feature>
<keyword evidence="5 6" id="KW-0067">ATP-binding</keyword>
<gene>
    <name evidence="8" type="ORF">A3A24_02105</name>
</gene>
<protein>
    <recommendedName>
        <fullName evidence="6">Corrinoid adenosyltransferase</fullName>
        <ecNumber evidence="6">2.5.1.17</ecNumber>
    </recommendedName>
    <alternativeName>
        <fullName evidence="6">Cob(II)alamin adenosyltransferase</fullName>
    </alternativeName>
    <alternativeName>
        <fullName evidence="6">Cob(II)yrinic acid a,c-diamide adenosyltransferase</fullName>
    </alternativeName>
    <alternativeName>
        <fullName evidence="6">Cobinamide/cobalamin adenosyltransferase</fullName>
    </alternativeName>
</protein>
<name>A0A1G1YSE8_9BACT</name>
<keyword evidence="3 6" id="KW-0808">Transferase</keyword>
<proteinExistence type="inferred from homology"/>
<dbReference type="InterPro" id="IPR036451">
    <property type="entry name" value="CblAdoTrfase-like_sf"/>
</dbReference>
<dbReference type="Proteomes" id="UP000176512">
    <property type="component" value="Unassembled WGS sequence"/>
</dbReference>
<evidence type="ECO:0000313" key="8">
    <source>
        <dbReference type="EMBL" id="OGY55273.1"/>
    </source>
</evidence>
<sequence>MAYKLYTRAGDDGSTTLFGGRKVSKSDRRVSCYGDVDELNSWLGYVISQSKHSDVNQVLDRIQKELFVIQASLSNPEISGPQIEQGSIDWLEKNCDLFDQKNSELTEFILPGGGLLGSSLHLARTVCRRAERQVVALSQVAPINPLTIKYLNRLSDLLFALARQINQIEGFSEVHPDYS</sequence>
<dbReference type="Gene3D" id="1.20.1200.10">
    <property type="entry name" value="Cobalamin adenosyltransferase-like"/>
    <property type="match status" value="1"/>
</dbReference>
<comment type="subunit">
    <text evidence="2">Homotrimer.</text>
</comment>
<comment type="caution">
    <text evidence="8">The sequence shown here is derived from an EMBL/GenBank/DDBJ whole genome shotgun (WGS) entry which is preliminary data.</text>
</comment>
<comment type="catalytic activity">
    <reaction evidence="6">
        <text>2 cob(II)alamin + reduced [electron-transfer flavoprotein] + 2 ATP = 2 adenosylcob(III)alamin + 2 triphosphate + oxidized [electron-transfer flavoprotein] + 3 H(+)</text>
        <dbReference type="Rhea" id="RHEA:28671"/>
        <dbReference type="Rhea" id="RHEA-COMP:10685"/>
        <dbReference type="Rhea" id="RHEA-COMP:10686"/>
        <dbReference type="ChEBI" id="CHEBI:15378"/>
        <dbReference type="ChEBI" id="CHEBI:16304"/>
        <dbReference type="ChEBI" id="CHEBI:18036"/>
        <dbReference type="ChEBI" id="CHEBI:18408"/>
        <dbReference type="ChEBI" id="CHEBI:30616"/>
        <dbReference type="ChEBI" id="CHEBI:57692"/>
        <dbReference type="ChEBI" id="CHEBI:58307"/>
        <dbReference type="EC" id="2.5.1.17"/>
    </reaction>
</comment>
<accession>A0A1G1YSE8</accession>
<dbReference type="AlphaFoldDB" id="A0A1G1YSE8"/>
<dbReference type="GO" id="GO:0009236">
    <property type="term" value="P:cobalamin biosynthetic process"/>
    <property type="evidence" value="ECO:0007669"/>
    <property type="project" value="UniProtKB-UniRule"/>
</dbReference>
<evidence type="ECO:0000256" key="6">
    <source>
        <dbReference type="RuleBase" id="RU366026"/>
    </source>
</evidence>
<dbReference type="PANTHER" id="PTHR12213:SF0">
    <property type="entry name" value="CORRINOID ADENOSYLTRANSFERASE MMAB"/>
    <property type="match status" value="1"/>
</dbReference>
<evidence type="ECO:0000256" key="5">
    <source>
        <dbReference type="ARBA" id="ARBA00022840"/>
    </source>
</evidence>
<reference evidence="8 9" key="1">
    <citation type="journal article" date="2016" name="Nat. Commun.">
        <title>Thousands of microbial genomes shed light on interconnected biogeochemical processes in an aquifer system.</title>
        <authorList>
            <person name="Anantharaman K."/>
            <person name="Brown C.T."/>
            <person name="Hug L.A."/>
            <person name="Sharon I."/>
            <person name="Castelle C.J."/>
            <person name="Probst A.J."/>
            <person name="Thomas B.C."/>
            <person name="Singh A."/>
            <person name="Wilkins M.J."/>
            <person name="Karaoz U."/>
            <person name="Brodie E.L."/>
            <person name="Williams K.H."/>
            <person name="Hubbard S.S."/>
            <person name="Banfield J.F."/>
        </authorList>
    </citation>
    <scope>NUCLEOTIDE SEQUENCE [LARGE SCALE GENOMIC DNA]</scope>
</reference>
<evidence type="ECO:0000313" key="9">
    <source>
        <dbReference type="Proteomes" id="UP000176512"/>
    </source>
</evidence>
<evidence type="ECO:0000256" key="2">
    <source>
        <dbReference type="ARBA" id="ARBA00011233"/>
    </source>
</evidence>
<dbReference type="SUPFAM" id="SSF89028">
    <property type="entry name" value="Cobalamin adenosyltransferase-like"/>
    <property type="match status" value="1"/>
</dbReference>
<dbReference type="Pfam" id="PF01923">
    <property type="entry name" value="Cob_adeno_trans"/>
    <property type="match status" value="1"/>
</dbReference>
<comment type="pathway">
    <text evidence="6">Cofactor biosynthesis; adenosylcobalamin biosynthesis; adenosylcobalamin from cob(II)yrinate a,c-diamide: step 2/7.</text>
</comment>
<evidence type="ECO:0000256" key="1">
    <source>
        <dbReference type="ARBA" id="ARBA00007487"/>
    </source>
</evidence>
<dbReference type="InterPro" id="IPR016030">
    <property type="entry name" value="CblAdoTrfase-like"/>
</dbReference>
<dbReference type="InterPro" id="IPR029499">
    <property type="entry name" value="PduO-typ"/>
</dbReference>
<keyword evidence="6" id="KW-0169">Cobalamin biosynthesis</keyword>
<keyword evidence="4 6" id="KW-0547">Nucleotide-binding</keyword>
<organism evidence="8 9">
    <name type="scientific">Candidatus Buchananbacteria bacterium RIFCSPLOWO2_01_FULL_46_12</name>
    <dbReference type="NCBI Taxonomy" id="1797546"/>
    <lineage>
        <taxon>Bacteria</taxon>
        <taxon>Candidatus Buchananiibacteriota</taxon>
    </lineage>
</organism>
<dbReference type="GO" id="GO:0005524">
    <property type="term" value="F:ATP binding"/>
    <property type="evidence" value="ECO:0007669"/>
    <property type="project" value="UniProtKB-UniRule"/>
</dbReference>
<dbReference type="FunFam" id="1.20.1200.10:FF:000001">
    <property type="entry name" value="Cob(I)yrinic acid a,c-diamide adenosyltransferase"/>
    <property type="match status" value="1"/>
</dbReference>